<dbReference type="Gene3D" id="3.40.50.1820">
    <property type="entry name" value="alpha/beta hydrolase"/>
    <property type="match status" value="1"/>
</dbReference>
<dbReference type="GO" id="GO:0016787">
    <property type="term" value="F:hydrolase activity"/>
    <property type="evidence" value="ECO:0007669"/>
    <property type="project" value="UniProtKB-KW"/>
</dbReference>
<dbReference type="Pfam" id="PF12146">
    <property type="entry name" value="Hydrolase_4"/>
    <property type="match status" value="1"/>
</dbReference>
<accession>A0ABY6NZ11</accession>
<protein>
    <submittedName>
        <fullName evidence="2">Alpha/beta hydrolase</fullName>
    </submittedName>
</protein>
<evidence type="ECO:0000313" key="2">
    <source>
        <dbReference type="EMBL" id="UZJ24605.1"/>
    </source>
</evidence>
<dbReference type="InterPro" id="IPR022742">
    <property type="entry name" value="Hydrolase_4"/>
</dbReference>
<organism evidence="2 3">
    <name type="scientific">Rhodococcus antarcticus</name>
    <dbReference type="NCBI Taxonomy" id="2987751"/>
    <lineage>
        <taxon>Bacteria</taxon>
        <taxon>Bacillati</taxon>
        <taxon>Actinomycetota</taxon>
        <taxon>Actinomycetes</taxon>
        <taxon>Mycobacteriales</taxon>
        <taxon>Nocardiaceae</taxon>
        <taxon>Rhodococcus</taxon>
    </lineage>
</organism>
<keyword evidence="2" id="KW-0378">Hydrolase</keyword>
<evidence type="ECO:0000259" key="1">
    <source>
        <dbReference type="Pfam" id="PF12146"/>
    </source>
</evidence>
<name>A0ABY6NZ11_9NOCA</name>
<gene>
    <name evidence="2" type="ORF">RHODO2019_15995</name>
</gene>
<proteinExistence type="predicted"/>
<dbReference type="EMBL" id="CP110615">
    <property type="protein sequence ID" value="UZJ24605.1"/>
    <property type="molecule type" value="Genomic_DNA"/>
</dbReference>
<reference evidence="2" key="1">
    <citation type="submission" date="2022-10" db="EMBL/GenBank/DDBJ databases">
        <title>Rhodococcus sp.75.</title>
        <authorList>
            <person name="Sun M."/>
        </authorList>
    </citation>
    <scope>NUCLEOTIDE SEQUENCE</scope>
    <source>
        <strain evidence="2">75</strain>
    </source>
</reference>
<dbReference type="Proteomes" id="UP001164965">
    <property type="component" value="Chromosome"/>
</dbReference>
<feature type="domain" description="Serine aminopeptidase S33" evidence="1">
    <location>
        <begin position="67"/>
        <end position="134"/>
    </location>
</feature>
<dbReference type="RefSeq" id="WP_265382712.1">
    <property type="nucleotide sequence ID" value="NZ_CP110615.1"/>
</dbReference>
<sequence length="229" mass="24421">MNDLPHVTWLRQLSPSAPVALVLPGGKARSQTRPSALSFGQLRMRPFATALADGLPSVSVGTVQYRHRGWNAPDQDPAQDVRTVLDAMPGDAPVVLVGHSMGGRAAIAAADHPRVTGVVGMAPWLPEEDGVQAVTGRTVVLAHGTQDRWVHTDLSADWARRARGVPERLARFVVEGDNHTMFRHARRWHRLAVLAGAAVLGLGVDPLLVEAFAAGARGELAVPLPELPA</sequence>
<dbReference type="InterPro" id="IPR029058">
    <property type="entry name" value="AB_hydrolase_fold"/>
</dbReference>
<keyword evidence="3" id="KW-1185">Reference proteome</keyword>
<evidence type="ECO:0000313" key="3">
    <source>
        <dbReference type="Proteomes" id="UP001164965"/>
    </source>
</evidence>
<dbReference type="SUPFAM" id="SSF53474">
    <property type="entry name" value="alpha/beta-Hydrolases"/>
    <property type="match status" value="1"/>
</dbReference>